<dbReference type="RefSeq" id="WP_184561816.1">
    <property type="nucleotide sequence ID" value="NZ_JACIEI010000001.1"/>
</dbReference>
<dbReference type="InterPro" id="IPR001647">
    <property type="entry name" value="HTH_TetR"/>
</dbReference>
<dbReference type="Proteomes" id="UP000530268">
    <property type="component" value="Unassembled WGS sequence"/>
</dbReference>
<evidence type="ECO:0000313" key="5">
    <source>
        <dbReference type="Proteomes" id="UP000530268"/>
    </source>
</evidence>
<keyword evidence="5" id="KW-1185">Reference proteome</keyword>
<dbReference type="EMBL" id="JACIEI010000001">
    <property type="protein sequence ID" value="MBB3992553.1"/>
    <property type="molecule type" value="Genomic_DNA"/>
</dbReference>
<dbReference type="PANTHER" id="PTHR30055">
    <property type="entry name" value="HTH-TYPE TRANSCRIPTIONAL REGULATOR RUTR"/>
    <property type="match status" value="1"/>
</dbReference>
<reference evidence="4 5" key="1">
    <citation type="submission" date="2020-08" db="EMBL/GenBank/DDBJ databases">
        <title>Genomic Encyclopedia of Type Strains, Phase IV (KMG-IV): sequencing the most valuable type-strain genomes for metagenomic binning, comparative biology and taxonomic classification.</title>
        <authorList>
            <person name="Goeker M."/>
        </authorList>
    </citation>
    <scope>NUCLEOTIDE SEQUENCE [LARGE SCALE GENOMIC DNA]</scope>
    <source>
        <strain evidence="4 5">DSM 102234</strain>
    </source>
</reference>
<evidence type="ECO:0000313" key="4">
    <source>
        <dbReference type="EMBL" id="MBB3992553.1"/>
    </source>
</evidence>
<dbReference type="PRINTS" id="PR00455">
    <property type="entry name" value="HTHTETR"/>
</dbReference>
<gene>
    <name evidence="4" type="ORF">GGR95_000172</name>
</gene>
<proteinExistence type="predicted"/>
<evidence type="ECO:0000256" key="1">
    <source>
        <dbReference type="ARBA" id="ARBA00023125"/>
    </source>
</evidence>
<organism evidence="4 5">
    <name type="scientific">Sulfitobacter undariae</name>
    <dbReference type="NCBI Taxonomy" id="1563671"/>
    <lineage>
        <taxon>Bacteria</taxon>
        <taxon>Pseudomonadati</taxon>
        <taxon>Pseudomonadota</taxon>
        <taxon>Alphaproteobacteria</taxon>
        <taxon>Rhodobacterales</taxon>
        <taxon>Roseobacteraceae</taxon>
        <taxon>Sulfitobacter</taxon>
    </lineage>
</organism>
<dbReference type="Gene3D" id="1.10.357.10">
    <property type="entry name" value="Tetracycline Repressor, domain 2"/>
    <property type="match status" value="1"/>
</dbReference>
<dbReference type="InterPro" id="IPR050109">
    <property type="entry name" value="HTH-type_TetR-like_transc_reg"/>
</dbReference>
<dbReference type="GO" id="GO:0000976">
    <property type="term" value="F:transcription cis-regulatory region binding"/>
    <property type="evidence" value="ECO:0007669"/>
    <property type="project" value="TreeGrafter"/>
</dbReference>
<feature type="DNA-binding region" description="H-T-H motif" evidence="2">
    <location>
        <begin position="33"/>
        <end position="52"/>
    </location>
</feature>
<dbReference type="PANTHER" id="PTHR30055:SF146">
    <property type="entry name" value="HTH-TYPE TRANSCRIPTIONAL DUAL REGULATOR CECR"/>
    <property type="match status" value="1"/>
</dbReference>
<dbReference type="SUPFAM" id="SSF46689">
    <property type="entry name" value="Homeodomain-like"/>
    <property type="match status" value="1"/>
</dbReference>
<evidence type="ECO:0000259" key="3">
    <source>
        <dbReference type="PROSITE" id="PS50977"/>
    </source>
</evidence>
<accession>A0A7W6GZG2</accession>
<keyword evidence="1 2" id="KW-0238">DNA-binding</keyword>
<evidence type="ECO:0000256" key="2">
    <source>
        <dbReference type="PROSITE-ProRule" id="PRU00335"/>
    </source>
</evidence>
<dbReference type="PROSITE" id="PS50977">
    <property type="entry name" value="HTH_TETR_2"/>
    <property type="match status" value="1"/>
</dbReference>
<protein>
    <submittedName>
        <fullName evidence="4">AcrR family transcriptional regulator</fullName>
    </submittedName>
</protein>
<dbReference type="GO" id="GO:0003700">
    <property type="term" value="F:DNA-binding transcription factor activity"/>
    <property type="evidence" value="ECO:0007669"/>
    <property type="project" value="TreeGrafter"/>
</dbReference>
<comment type="caution">
    <text evidence="4">The sequence shown here is derived from an EMBL/GenBank/DDBJ whole genome shotgun (WGS) entry which is preliminary data.</text>
</comment>
<sequence>MEKQIQKRTLATRAKLVAAAEAIVSEGGFDALRVEEVVSRAGVAKGTFFAHFRDKDALMERLIGARLDCILDALSEVPAPVTVGTMVDEMLPMLHFMVSERYVFDLILRYSGAALTDDIGPIGMCIARHETVVMGWLNAEGVRRDVPLKILAEGIQAFVFQTLGLHFCALHTDVPIQSRLRSYLEPWLLARS</sequence>
<feature type="domain" description="HTH tetR-type" evidence="3">
    <location>
        <begin position="10"/>
        <end position="70"/>
    </location>
</feature>
<dbReference type="AlphaFoldDB" id="A0A7W6GZG2"/>
<dbReference type="Pfam" id="PF00440">
    <property type="entry name" value="TetR_N"/>
    <property type="match status" value="1"/>
</dbReference>
<dbReference type="InterPro" id="IPR009057">
    <property type="entry name" value="Homeodomain-like_sf"/>
</dbReference>
<name>A0A7W6GZG2_9RHOB</name>